<keyword evidence="4 5" id="KW-0720">Serine protease</keyword>
<evidence type="ECO:0000259" key="7">
    <source>
        <dbReference type="Pfam" id="PF00082"/>
    </source>
</evidence>
<keyword evidence="10" id="KW-1185">Reference proteome</keyword>
<dbReference type="PANTHER" id="PTHR43806:SF11">
    <property type="entry name" value="CEREVISIN-RELATED"/>
    <property type="match status" value="1"/>
</dbReference>
<proteinExistence type="inferred from homology"/>
<dbReference type="InterPro" id="IPR023828">
    <property type="entry name" value="Peptidase_S8_Ser-AS"/>
</dbReference>
<evidence type="ECO:0000256" key="1">
    <source>
        <dbReference type="ARBA" id="ARBA00011073"/>
    </source>
</evidence>
<dbReference type="PROSITE" id="PS00136">
    <property type="entry name" value="SUBTILASE_ASP"/>
    <property type="match status" value="1"/>
</dbReference>
<dbReference type="Gene3D" id="3.30.70.80">
    <property type="entry name" value="Peptidase S8 propeptide/proteinase inhibitor I9"/>
    <property type="match status" value="1"/>
</dbReference>
<feature type="domain" description="Inhibitor I9" evidence="8">
    <location>
        <begin position="58"/>
        <end position="140"/>
    </location>
</feature>
<feature type="active site" description="Charge relay system" evidence="5">
    <location>
        <position position="215"/>
    </location>
</feature>
<evidence type="ECO:0000256" key="6">
    <source>
        <dbReference type="RuleBase" id="RU003355"/>
    </source>
</evidence>
<dbReference type="RefSeq" id="WP_302038695.1">
    <property type="nucleotide sequence ID" value="NZ_JAUKPO010000009.1"/>
</dbReference>
<gene>
    <name evidence="9" type="ORF">Q0590_16585</name>
</gene>
<comment type="caution">
    <text evidence="9">The sequence shown here is derived from an EMBL/GenBank/DDBJ whole genome shotgun (WGS) entry which is preliminary data.</text>
</comment>
<dbReference type="PANTHER" id="PTHR43806">
    <property type="entry name" value="PEPTIDASE S8"/>
    <property type="match status" value="1"/>
</dbReference>
<dbReference type="SUPFAM" id="SSF54897">
    <property type="entry name" value="Protease propeptides/inhibitors"/>
    <property type="match status" value="1"/>
</dbReference>
<feature type="active site" description="Charge relay system" evidence="5">
    <location>
        <position position="373"/>
    </location>
</feature>
<dbReference type="InterPro" id="IPR036852">
    <property type="entry name" value="Peptidase_S8/S53_dom_sf"/>
</dbReference>
<dbReference type="PROSITE" id="PS00137">
    <property type="entry name" value="SUBTILASE_HIS"/>
    <property type="match status" value="1"/>
</dbReference>
<protein>
    <submittedName>
        <fullName evidence="9">S8 family serine peptidase</fullName>
    </submittedName>
</protein>
<dbReference type="Proteomes" id="UP001168528">
    <property type="component" value="Unassembled WGS sequence"/>
</dbReference>
<evidence type="ECO:0000256" key="3">
    <source>
        <dbReference type="ARBA" id="ARBA00022801"/>
    </source>
</evidence>
<feature type="domain" description="Peptidase S8/S53" evidence="7">
    <location>
        <begin position="177"/>
        <end position="384"/>
    </location>
</feature>
<comment type="similarity">
    <text evidence="1 5 6">Belongs to the peptidase S8 family.</text>
</comment>
<dbReference type="SUPFAM" id="SSF52743">
    <property type="entry name" value="Subtilisin-like"/>
    <property type="match status" value="1"/>
</dbReference>
<dbReference type="InterPro" id="IPR000209">
    <property type="entry name" value="Peptidase_S8/S53_dom"/>
</dbReference>
<accession>A0ABT8R701</accession>
<dbReference type="PROSITE" id="PS00138">
    <property type="entry name" value="SUBTILASE_SER"/>
    <property type="match status" value="1"/>
</dbReference>
<sequence>MRKPLIGLQVTSVRSFSRTFVAAVALAVTACSEPSSTDVAPDITSAQARVSAEKAGNKYIVVLKADPTISSEAPYQERLVKVKGRGAGLLKAHGANENAIEHVYGKALEGFSATLSAQEVKALKNDNRVAYIEPDQVVTLAKPGSSGGGSTSQEIPWGIARVKGGLDASQSGKTAWVIDTGIDLTHPDLNVDASRSVTFITSGRDADTPNDFNGHGSHVAGTIGAKNNSTGVIGVAAGAKVAAVKVLNSQGSGSYSGVIKGVDYVAANGKAGDVANMSLGGPVSTALDDAVLRASAKGILFALAAGNESDHTSNHSPGRVNGSNIYTVSAMGSGDKWASFSNFGNPPVDYCAPGVGIKSTWKSGGYNTISGTSMATPHVAGILLLKGRITIDKYVQGDPDGKADPIASAGTLQ</sequence>
<organism evidence="9 10">
    <name type="scientific">Rhodocytophaga aerolata</name>
    <dbReference type="NCBI Taxonomy" id="455078"/>
    <lineage>
        <taxon>Bacteria</taxon>
        <taxon>Pseudomonadati</taxon>
        <taxon>Bacteroidota</taxon>
        <taxon>Cytophagia</taxon>
        <taxon>Cytophagales</taxon>
        <taxon>Rhodocytophagaceae</taxon>
        <taxon>Rhodocytophaga</taxon>
    </lineage>
</organism>
<evidence type="ECO:0000313" key="9">
    <source>
        <dbReference type="EMBL" id="MDO1447890.1"/>
    </source>
</evidence>
<dbReference type="InterPro" id="IPR037045">
    <property type="entry name" value="S8pro/Inhibitor_I9_sf"/>
</dbReference>
<dbReference type="Pfam" id="PF00082">
    <property type="entry name" value="Peptidase_S8"/>
    <property type="match status" value="1"/>
</dbReference>
<evidence type="ECO:0000256" key="4">
    <source>
        <dbReference type="ARBA" id="ARBA00022825"/>
    </source>
</evidence>
<dbReference type="InterPro" id="IPR050131">
    <property type="entry name" value="Peptidase_S8_subtilisin-like"/>
</dbReference>
<dbReference type="PRINTS" id="PR00723">
    <property type="entry name" value="SUBTILISIN"/>
</dbReference>
<feature type="active site" description="Charge relay system" evidence="5">
    <location>
        <position position="179"/>
    </location>
</feature>
<evidence type="ECO:0000313" key="10">
    <source>
        <dbReference type="Proteomes" id="UP001168528"/>
    </source>
</evidence>
<dbReference type="EMBL" id="JAUKPO010000009">
    <property type="protein sequence ID" value="MDO1447890.1"/>
    <property type="molecule type" value="Genomic_DNA"/>
</dbReference>
<dbReference type="InterPro" id="IPR022398">
    <property type="entry name" value="Peptidase_S8_His-AS"/>
</dbReference>
<name>A0ABT8R701_9BACT</name>
<dbReference type="InterPro" id="IPR023827">
    <property type="entry name" value="Peptidase_S8_Asp-AS"/>
</dbReference>
<dbReference type="PROSITE" id="PS51892">
    <property type="entry name" value="SUBTILASE"/>
    <property type="match status" value="1"/>
</dbReference>
<dbReference type="PROSITE" id="PS51257">
    <property type="entry name" value="PROKAR_LIPOPROTEIN"/>
    <property type="match status" value="1"/>
</dbReference>
<dbReference type="InterPro" id="IPR015500">
    <property type="entry name" value="Peptidase_S8_subtilisin-rel"/>
</dbReference>
<dbReference type="Gene3D" id="3.40.50.200">
    <property type="entry name" value="Peptidase S8/S53 domain"/>
    <property type="match status" value="1"/>
</dbReference>
<evidence type="ECO:0000256" key="5">
    <source>
        <dbReference type="PROSITE-ProRule" id="PRU01240"/>
    </source>
</evidence>
<keyword evidence="3 5" id="KW-0378">Hydrolase</keyword>
<dbReference type="Pfam" id="PF05922">
    <property type="entry name" value="Inhibitor_I9"/>
    <property type="match status" value="1"/>
</dbReference>
<keyword evidence="2 5" id="KW-0645">Protease</keyword>
<dbReference type="InterPro" id="IPR010259">
    <property type="entry name" value="S8pro/Inhibitor_I9"/>
</dbReference>
<reference evidence="9" key="1">
    <citation type="submission" date="2023-07" db="EMBL/GenBank/DDBJ databases">
        <title>The genome sequence of Rhodocytophaga aerolata KACC 12507.</title>
        <authorList>
            <person name="Zhang X."/>
        </authorList>
    </citation>
    <scope>NUCLEOTIDE SEQUENCE</scope>
    <source>
        <strain evidence="9">KACC 12507</strain>
    </source>
</reference>
<evidence type="ECO:0000259" key="8">
    <source>
        <dbReference type="Pfam" id="PF05922"/>
    </source>
</evidence>
<evidence type="ECO:0000256" key="2">
    <source>
        <dbReference type="ARBA" id="ARBA00022670"/>
    </source>
</evidence>